<dbReference type="NCBIfam" id="NF033709">
    <property type="entry name" value="PorV_fam"/>
    <property type="match status" value="1"/>
</dbReference>
<comment type="caution">
    <text evidence="1">The sequence shown here is derived from an EMBL/GenBank/DDBJ whole genome shotgun (WGS) entry which is preliminary data.</text>
</comment>
<reference evidence="2" key="1">
    <citation type="submission" date="2017-03" db="EMBL/GenBank/DDBJ databases">
        <title>Novel pathways for hydrocarbon cycling and metabolic interdependencies in hydrothermal sediment communities.</title>
        <authorList>
            <person name="Dombrowski N."/>
            <person name="Seitz K."/>
            <person name="Teske A."/>
            <person name="Baker B."/>
        </authorList>
    </citation>
    <scope>NUCLEOTIDE SEQUENCE [LARGE SCALE GENOMIC DNA]</scope>
</reference>
<protein>
    <recommendedName>
        <fullName evidence="3">PorV/PorQ family protein</fullName>
    </recommendedName>
</protein>
<proteinExistence type="predicted"/>
<gene>
    <name evidence="1" type="ORF">B6D57_02010</name>
</gene>
<evidence type="ECO:0000313" key="2">
    <source>
        <dbReference type="Proteomes" id="UP000192611"/>
    </source>
</evidence>
<organism evidence="1 2">
    <name type="scientific">Candidatus Coatesbacteria bacterium 4484_99</name>
    <dbReference type="NCBI Taxonomy" id="1970774"/>
    <lineage>
        <taxon>Bacteria</taxon>
        <taxon>Candidatus Coatesiibacteriota</taxon>
    </lineage>
</organism>
<evidence type="ECO:0008006" key="3">
    <source>
        <dbReference type="Google" id="ProtNLM"/>
    </source>
</evidence>
<accession>A0A1W9S2A7</accession>
<sequence>MRVTICFICITVLALLIPLLAFSSEYSGYASEFLRVEVGAAPSAMGGAYTSLAEGSIATYWNPAGITSTEHISATFSHHECLMDLKQEFAGFTFKTPIGVFGTSFNTFTYGTLIGYDEQGNKTPDFTARSNCFSVCYARRFIEPVDMGLSFKYIWERIETAKANTIAFDIGVRAKMFNSFLIGMVIQNLGPGEKFISSSNSLPLTLRLGSAFTPYESDLFTETASVDFSMVKSGRRCLHLGSQTTLYRTIHLRAGYRHASVDTAEEFTMGAGLSFNRLIPAFSDTNIELDFSQTFGSVEGLGNLSRITMSFEF</sequence>
<dbReference type="Proteomes" id="UP000192611">
    <property type="component" value="Unassembled WGS sequence"/>
</dbReference>
<evidence type="ECO:0000313" key="1">
    <source>
        <dbReference type="EMBL" id="OQX90782.1"/>
    </source>
</evidence>
<dbReference type="AlphaFoldDB" id="A0A1W9S2A7"/>
<name>A0A1W9S2A7_9BACT</name>
<dbReference type="Gene3D" id="2.40.160.60">
    <property type="entry name" value="Outer membrane protein transport protein (OMPP1/FadL/TodX)"/>
    <property type="match status" value="1"/>
</dbReference>
<dbReference type="EMBL" id="NATQ01000028">
    <property type="protein sequence ID" value="OQX90782.1"/>
    <property type="molecule type" value="Genomic_DNA"/>
</dbReference>